<feature type="transmembrane region" description="Helical" evidence="10">
    <location>
        <begin position="52"/>
        <end position="71"/>
    </location>
</feature>
<evidence type="ECO:0000256" key="1">
    <source>
        <dbReference type="ARBA" id="ARBA00022475"/>
    </source>
</evidence>
<dbReference type="NCBIfam" id="TIGR00023">
    <property type="entry name" value="glycerol-3-phosphate 1-O-acyltransferase PlsY"/>
    <property type="match status" value="1"/>
</dbReference>
<evidence type="ECO:0000256" key="5">
    <source>
        <dbReference type="ARBA" id="ARBA00022989"/>
    </source>
</evidence>
<evidence type="ECO:0000313" key="12">
    <source>
        <dbReference type="Proteomes" id="UP000063965"/>
    </source>
</evidence>
<comment type="catalytic activity">
    <reaction evidence="10">
        <text>an acyl phosphate + sn-glycerol 3-phosphate = a 1-acyl-sn-glycero-3-phosphate + phosphate</text>
        <dbReference type="Rhea" id="RHEA:34075"/>
        <dbReference type="ChEBI" id="CHEBI:43474"/>
        <dbReference type="ChEBI" id="CHEBI:57597"/>
        <dbReference type="ChEBI" id="CHEBI:57970"/>
        <dbReference type="ChEBI" id="CHEBI:59918"/>
        <dbReference type="EC" id="2.3.1.275"/>
    </reaction>
</comment>
<keyword evidence="11" id="KW-0012">Acyltransferase</keyword>
<comment type="similarity">
    <text evidence="10">Belongs to the PlsY family.</text>
</comment>
<protein>
    <recommendedName>
        <fullName evidence="10">Glycerol-3-phosphate acyltransferase</fullName>
    </recommendedName>
    <alternativeName>
        <fullName evidence="10">Acyl-PO4 G3P acyltransferase</fullName>
    </alternativeName>
    <alternativeName>
        <fullName evidence="10">Acyl-phosphate--glycerol-3-phosphate acyltransferase</fullName>
    </alternativeName>
    <alternativeName>
        <fullName evidence="10">G3P acyltransferase</fullName>
        <shortName evidence="10">GPAT</shortName>
        <ecNumber evidence="10">2.3.1.275</ecNumber>
    </alternativeName>
    <alternativeName>
        <fullName evidence="10">Lysophosphatidic acid synthase</fullName>
        <shortName evidence="10">LPA synthase</shortName>
    </alternativeName>
</protein>
<feature type="transmembrane region" description="Helical" evidence="10">
    <location>
        <begin position="110"/>
        <end position="131"/>
    </location>
</feature>
<evidence type="ECO:0000256" key="4">
    <source>
        <dbReference type="ARBA" id="ARBA00022692"/>
    </source>
</evidence>
<dbReference type="Proteomes" id="UP000063965">
    <property type="component" value="Chromosome"/>
</dbReference>
<keyword evidence="1 10" id="KW-1003">Cell membrane</keyword>
<evidence type="ECO:0000256" key="3">
    <source>
        <dbReference type="ARBA" id="ARBA00022679"/>
    </source>
</evidence>
<keyword evidence="5 10" id="KW-1133">Transmembrane helix</keyword>
<comment type="subcellular location">
    <subcellularLocation>
        <location evidence="10">Cell membrane</location>
        <topology evidence="10">Multi-pass membrane protein</topology>
    </subcellularLocation>
</comment>
<dbReference type="EC" id="2.3.1.275" evidence="10"/>
<sequence length="194" mass="21208">MAFFISIILAYLIGSLSFAIILAKLMCFRDPRSTGSGNAGATNMLRMAGKQAALYVLLGDALKGLIAVLIARFLGVYGVSLACIALLVVIGHVFPLYFKFRGGKGVATMLGAFLGLSFWIGLFLIATWLIIAYLFRYSSVATLVSAVAAPIYMMIGGAYADYFFPVLLMTILVVWKHWENIQRLRKGTEGKIQF</sequence>
<keyword evidence="12" id="KW-1185">Reference proteome</keyword>
<evidence type="ECO:0000256" key="7">
    <source>
        <dbReference type="ARBA" id="ARBA00023136"/>
    </source>
</evidence>
<evidence type="ECO:0000313" key="11">
    <source>
        <dbReference type="EMBL" id="AKQ33605.1"/>
    </source>
</evidence>
<dbReference type="SMART" id="SM01207">
    <property type="entry name" value="G3P_acyltransf"/>
    <property type="match status" value="1"/>
</dbReference>
<comment type="pathway">
    <text evidence="10">Lipid metabolism; phospholipid metabolism.</text>
</comment>
<dbReference type="RefSeq" id="WP_048875204.1">
    <property type="nucleotide sequence ID" value="NZ_CP011126.1"/>
</dbReference>
<keyword evidence="3 10" id="KW-0808">Transferase</keyword>
<evidence type="ECO:0000256" key="2">
    <source>
        <dbReference type="ARBA" id="ARBA00022516"/>
    </source>
</evidence>
<keyword evidence="7 10" id="KW-0472">Membrane</keyword>
<accession>A0ABM5UUG1</accession>
<feature type="transmembrane region" description="Helical" evidence="10">
    <location>
        <begin position="151"/>
        <end position="175"/>
    </location>
</feature>
<dbReference type="InterPro" id="IPR003811">
    <property type="entry name" value="G3P_acylTferase_PlsY"/>
</dbReference>
<comment type="subunit">
    <text evidence="10">Probably interacts with PlsX.</text>
</comment>
<dbReference type="HAMAP" id="MF_01043">
    <property type="entry name" value="PlsY"/>
    <property type="match status" value="1"/>
</dbReference>
<name>A0ABM5UUG1_9COXI</name>
<dbReference type="PANTHER" id="PTHR30309:SF0">
    <property type="entry name" value="GLYCEROL-3-PHOSPHATE ACYLTRANSFERASE-RELATED"/>
    <property type="match status" value="1"/>
</dbReference>
<feature type="transmembrane region" description="Helical" evidence="10">
    <location>
        <begin position="77"/>
        <end position="98"/>
    </location>
</feature>
<feature type="transmembrane region" description="Helical" evidence="10">
    <location>
        <begin position="6"/>
        <end position="27"/>
    </location>
</feature>
<keyword evidence="8 10" id="KW-0594">Phospholipid biosynthesis</keyword>
<proteinExistence type="inferred from homology"/>
<evidence type="ECO:0000256" key="9">
    <source>
        <dbReference type="ARBA" id="ARBA00023264"/>
    </source>
</evidence>
<keyword evidence="9 10" id="KW-1208">Phospholipid metabolism</keyword>
<evidence type="ECO:0000256" key="8">
    <source>
        <dbReference type="ARBA" id="ARBA00023209"/>
    </source>
</evidence>
<keyword evidence="4 10" id="KW-0812">Transmembrane</keyword>
<dbReference type="PANTHER" id="PTHR30309">
    <property type="entry name" value="INNER MEMBRANE PROTEIN YGIH"/>
    <property type="match status" value="1"/>
</dbReference>
<dbReference type="EMBL" id="CP011126">
    <property type="protein sequence ID" value="AKQ33605.1"/>
    <property type="molecule type" value="Genomic_DNA"/>
</dbReference>
<keyword evidence="2 10" id="KW-0444">Lipid biosynthesis</keyword>
<dbReference type="Pfam" id="PF02660">
    <property type="entry name" value="G3P_acyltransf"/>
    <property type="match status" value="1"/>
</dbReference>
<reference evidence="11 12" key="1">
    <citation type="journal article" date="2015" name="Genome Biol. Evol.">
        <title>Distinctive Genome Reduction Rates Revealed by Genomic Analyses of Two Coxiella-Like Endosymbionts in Ticks.</title>
        <authorList>
            <person name="Gottlieb Y."/>
            <person name="Lalzar I."/>
            <person name="Klasson L."/>
        </authorList>
    </citation>
    <scope>NUCLEOTIDE SEQUENCE [LARGE SCALE GENOMIC DNA]</scope>
    <source>
        <strain evidence="11 12">CRt</strain>
    </source>
</reference>
<evidence type="ECO:0000256" key="6">
    <source>
        <dbReference type="ARBA" id="ARBA00023098"/>
    </source>
</evidence>
<keyword evidence="6 10" id="KW-0443">Lipid metabolism</keyword>
<evidence type="ECO:0000256" key="10">
    <source>
        <dbReference type="HAMAP-Rule" id="MF_01043"/>
    </source>
</evidence>
<organism evidence="11 12">
    <name type="scientific">Candidatus Coxiella mudrowiae</name>
    <dbReference type="NCBI Taxonomy" id="2054173"/>
    <lineage>
        <taxon>Bacteria</taxon>
        <taxon>Pseudomonadati</taxon>
        <taxon>Pseudomonadota</taxon>
        <taxon>Gammaproteobacteria</taxon>
        <taxon>Legionellales</taxon>
        <taxon>Coxiellaceae</taxon>
        <taxon>Coxiella</taxon>
    </lineage>
</organism>
<comment type="function">
    <text evidence="10">Catalyzes the transfer of an acyl group from acyl-phosphate (acyl-PO(4)) to glycerol-3-phosphate (G3P) to form lysophosphatidic acid (LPA). This enzyme utilizes acyl-phosphate as fatty acyl donor, but not acyl-CoA or acyl-ACP.</text>
</comment>
<gene>
    <name evidence="10 11" type="primary">plsY</name>
    <name evidence="11" type="ORF">CleRT_08070</name>
</gene>
<dbReference type="GO" id="GO:0016746">
    <property type="term" value="F:acyltransferase activity"/>
    <property type="evidence" value="ECO:0007669"/>
    <property type="project" value="UniProtKB-KW"/>
</dbReference>